<sequence>MTGFSWTALTLSLLLFAGNSFAVDQNELAKIVDAIWEKFNARRMFSMAVSIPEKENKPGSYDFNQILTTENESKHVHY</sequence>
<evidence type="ECO:0000256" key="1">
    <source>
        <dbReference type="SAM" id="SignalP"/>
    </source>
</evidence>
<evidence type="ECO:0000313" key="3">
    <source>
        <dbReference type="RefSeq" id="XP_050926926.1"/>
    </source>
</evidence>
<name>A0AAJ8B5U2_LATCA</name>
<organism evidence="2 3">
    <name type="scientific">Lates calcarifer</name>
    <name type="common">Barramundi</name>
    <name type="synonym">Holocentrus calcarifer</name>
    <dbReference type="NCBI Taxonomy" id="8187"/>
    <lineage>
        <taxon>Eukaryota</taxon>
        <taxon>Metazoa</taxon>
        <taxon>Chordata</taxon>
        <taxon>Craniata</taxon>
        <taxon>Vertebrata</taxon>
        <taxon>Euteleostomi</taxon>
        <taxon>Actinopterygii</taxon>
        <taxon>Neopterygii</taxon>
        <taxon>Teleostei</taxon>
        <taxon>Neoteleostei</taxon>
        <taxon>Acanthomorphata</taxon>
        <taxon>Carangaria</taxon>
        <taxon>Carangaria incertae sedis</taxon>
        <taxon>Centropomidae</taxon>
        <taxon>Lates</taxon>
    </lineage>
</organism>
<dbReference type="AlphaFoldDB" id="A0AAJ8B5U2"/>
<protein>
    <submittedName>
        <fullName evidence="3">Uncharacterized protein LOC108874686</fullName>
    </submittedName>
</protein>
<evidence type="ECO:0000313" key="2">
    <source>
        <dbReference type="Proteomes" id="UP000694890"/>
    </source>
</evidence>
<dbReference type="GeneID" id="108874686"/>
<gene>
    <name evidence="3" type="primary">LOC108874686</name>
</gene>
<dbReference type="RefSeq" id="XP_050926926.1">
    <property type="nucleotide sequence ID" value="XM_051070969.1"/>
</dbReference>
<feature type="signal peptide" evidence="1">
    <location>
        <begin position="1"/>
        <end position="22"/>
    </location>
</feature>
<dbReference type="Proteomes" id="UP000694890">
    <property type="component" value="Linkage group LG5"/>
</dbReference>
<reference evidence="3" key="1">
    <citation type="submission" date="2025-08" db="UniProtKB">
        <authorList>
            <consortium name="RefSeq"/>
        </authorList>
    </citation>
    <scope>IDENTIFICATION</scope>
    <source>
        <tissue evidence="3">Brain</tissue>
    </source>
</reference>
<accession>A0AAJ8B5U2</accession>
<feature type="chain" id="PRO_5042509931" evidence="1">
    <location>
        <begin position="23"/>
        <end position="78"/>
    </location>
</feature>
<dbReference type="KEGG" id="lcf:108874686"/>
<proteinExistence type="predicted"/>
<keyword evidence="1" id="KW-0732">Signal</keyword>